<dbReference type="GO" id="GO:0007283">
    <property type="term" value="P:spermatogenesis"/>
    <property type="evidence" value="ECO:0007669"/>
    <property type="project" value="UniProtKB-KW"/>
</dbReference>
<accession>A0AAV1JUE1</accession>
<dbReference type="Proteomes" id="UP001497472">
    <property type="component" value="Unassembled WGS sequence"/>
</dbReference>
<protein>
    <recommendedName>
        <fullName evidence="10">Tudor domain-containing protein 5</fullName>
    </recommendedName>
</protein>
<feature type="compositionally biased region" description="Polar residues" evidence="5">
    <location>
        <begin position="167"/>
        <end position="186"/>
    </location>
</feature>
<evidence type="ECO:0008006" key="10">
    <source>
        <dbReference type="Google" id="ProtNLM"/>
    </source>
</evidence>
<evidence type="ECO:0000259" key="6">
    <source>
        <dbReference type="PROSITE" id="PS50304"/>
    </source>
</evidence>
<feature type="region of interest" description="Disordered" evidence="5">
    <location>
        <begin position="108"/>
        <end position="131"/>
    </location>
</feature>
<dbReference type="Pfam" id="PF00567">
    <property type="entry name" value="TUDOR"/>
    <property type="match status" value="1"/>
</dbReference>
<feature type="domain" description="HTH OST-type" evidence="7">
    <location>
        <begin position="4"/>
        <end position="78"/>
    </location>
</feature>
<dbReference type="CDD" id="cd09972">
    <property type="entry name" value="LOTUS_TDRD_OSKAR"/>
    <property type="match status" value="1"/>
</dbReference>
<evidence type="ECO:0000256" key="4">
    <source>
        <dbReference type="ARBA" id="ARBA00022871"/>
    </source>
</evidence>
<dbReference type="SUPFAM" id="SSF50199">
    <property type="entry name" value="Staphylococcal nuclease"/>
    <property type="match status" value="1"/>
</dbReference>
<comment type="caution">
    <text evidence="8">The sequence shown here is derived from an EMBL/GenBank/DDBJ whole genome shotgun (WGS) entry which is preliminary data.</text>
</comment>
<dbReference type="InterPro" id="IPR035437">
    <property type="entry name" value="SNase_OB-fold_sf"/>
</dbReference>
<dbReference type="EMBL" id="CAVLEF010000203">
    <property type="protein sequence ID" value="CAK1553140.1"/>
    <property type="molecule type" value="Genomic_DNA"/>
</dbReference>
<dbReference type="InterPro" id="IPR050621">
    <property type="entry name" value="Tudor_domain_containing"/>
</dbReference>
<dbReference type="SUPFAM" id="SSF63748">
    <property type="entry name" value="Tudor/PWWP/MBT"/>
    <property type="match status" value="1"/>
</dbReference>
<dbReference type="PANTHER" id="PTHR22948:SF29">
    <property type="entry name" value="FI02030P-RELATED"/>
    <property type="match status" value="1"/>
</dbReference>
<evidence type="ECO:0000256" key="1">
    <source>
        <dbReference type="ARBA" id="ARBA00004496"/>
    </source>
</evidence>
<dbReference type="SMART" id="SM00333">
    <property type="entry name" value="TUDOR"/>
    <property type="match status" value="1"/>
</dbReference>
<organism evidence="8 9">
    <name type="scientific">Leptosia nina</name>
    <dbReference type="NCBI Taxonomy" id="320188"/>
    <lineage>
        <taxon>Eukaryota</taxon>
        <taxon>Metazoa</taxon>
        <taxon>Ecdysozoa</taxon>
        <taxon>Arthropoda</taxon>
        <taxon>Hexapoda</taxon>
        <taxon>Insecta</taxon>
        <taxon>Pterygota</taxon>
        <taxon>Neoptera</taxon>
        <taxon>Endopterygota</taxon>
        <taxon>Lepidoptera</taxon>
        <taxon>Glossata</taxon>
        <taxon>Ditrysia</taxon>
        <taxon>Papilionoidea</taxon>
        <taxon>Pieridae</taxon>
        <taxon>Pierinae</taxon>
        <taxon>Leptosia</taxon>
    </lineage>
</organism>
<dbReference type="InterPro" id="IPR041966">
    <property type="entry name" value="LOTUS-like"/>
</dbReference>
<dbReference type="Gene3D" id="3.30.420.610">
    <property type="entry name" value="LOTUS domain-like"/>
    <property type="match status" value="2"/>
</dbReference>
<dbReference type="Gene3D" id="2.30.30.140">
    <property type="match status" value="1"/>
</dbReference>
<proteinExistence type="predicted"/>
<gene>
    <name evidence="8" type="ORF">LNINA_LOCUS12155</name>
</gene>
<feature type="compositionally biased region" description="Basic and acidic residues" evidence="5">
    <location>
        <begin position="116"/>
        <end position="126"/>
    </location>
</feature>
<dbReference type="GO" id="GO:0005737">
    <property type="term" value="C:cytoplasm"/>
    <property type="evidence" value="ECO:0007669"/>
    <property type="project" value="UniProtKB-SubCell"/>
</dbReference>
<feature type="region of interest" description="Disordered" evidence="5">
    <location>
        <begin position="636"/>
        <end position="655"/>
    </location>
</feature>
<sequence length="783" mass="87820">MEDELKELKSHLRSLVVSSPSQIDAYTLCRDYREMIGERIPIHKYGYRDPVAFLKERCSDSFLFQGPPKNPVLTLIVPDALKYIDKMVQKQKSSPYTKFRGKRRSVLASTSYSSHSDSEKTDKNLPKTDAFPTLKDVTRSNILERDHKTITSSSKYGDKRSTLTNIDIKPTSNYQPNDRSISSSTLEETENMPFAKRNNKVIDSFKNRNEHSERQPCNKRDSPLCGSLMHSYISTYEVENHSQRNSVKTSFTGSSTKRAELAELVEEISSIVLEHSDGMWSTDILKGYRHRTGRDINYHRFGYTSLMSVVQLAERLTAKQMADGAWRVWPADAPEPAAPPLPAPSLRLDDPPPSFDSEEALPGVDYEEGVFPLDCLHYTESIPAARAGDVRPGDMLEVIVGEVYSPSHFWLLRLGPAFNVALGDIMDLMTEYYERGEGRDRWLSQGAVRVGHFCACRYDADWHRSIITKIVDSDTVKVRHVDYGTVESVPTKRLKPLRREWAALPVQAMRARLATAQPPASGFRWPRSSAVAFLRLVSDKRLVADVVNVDEEDDILDVVLVDTSTDEDVYTCEELVRGGFAETRRRLASATSERHLWPTFDALESGETPNFAEIQAYLRNGVILDHIDEYRRHVPPNLPTPRPQTIPVAPNLATPRPQSIPVAPNVATPRNQTIPVAPSLATPRPQSIPVAPNLATPRTQITPVAAPPLPPLVASQPSFDVPFVALERQHPYVLIPVAACQTFEALGSKDVMAAYTYMVAVIRHALPRQDSSFTSPPGFEHLR</sequence>
<keyword evidence="4" id="KW-0744">Spermatogenesis</keyword>
<dbReference type="PANTHER" id="PTHR22948">
    <property type="entry name" value="TUDOR DOMAIN CONTAINING PROTEIN"/>
    <property type="match status" value="1"/>
</dbReference>
<dbReference type="PROSITE" id="PS51644">
    <property type="entry name" value="HTH_OST"/>
    <property type="match status" value="2"/>
</dbReference>
<reference evidence="8 9" key="1">
    <citation type="submission" date="2023-11" db="EMBL/GenBank/DDBJ databases">
        <authorList>
            <person name="Okamura Y."/>
        </authorList>
    </citation>
    <scope>NUCLEOTIDE SEQUENCE [LARGE SCALE GENOMIC DNA]</scope>
</reference>
<keyword evidence="4" id="KW-0221">Differentiation</keyword>
<evidence type="ECO:0000256" key="2">
    <source>
        <dbReference type="ARBA" id="ARBA00022490"/>
    </source>
</evidence>
<dbReference type="InterPro" id="IPR002999">
    <property type="entry name" value="Tudor"/>
</dbReference>
<comment type="subcellular location">
    <subcellularLocation>
        <location evidence="1">Cytoplasm</location>
    </subcellularLocation>
</comment>
<dbReference type="PROSITE" id="PS50304">
    <property type="entry name" value="TUDOR"/>
    <property type="match status" value="1"/>
</dbReference>
<dbReference type="GO" id="GO:0030154">
    <property type="term" value="P:cell differentiation"/>
    <property type="evidence" value="ECO:0007669"/>
    <property type="project" value="UniProtKB-ARBA"/>
</dbReference>
<evidence type="ECO:0000256" key="5">
    <source>
        <dbReference type="SAM" id="MobiDB-lite"/>
    </source>
</evidence>
<feature type="domain" description="HTH OST-type" evidence="7">
    <location>
        <begin position="260"/>
        <end position="332"/>
    </location>
</feature>
<keyword evidence="9" id="KW-1185">Reference proteome</keyword>
<evidence type="ECO:0000259" key="7">
    <source>
        <dbReference type="PROSITE" id="PS51644"/>
    </source>
</evidence>
<dbReference type="InterPro" id="IPR025605">
    <property type="entry name" value="OST-HTH/LOTUS_dom"/>
</dbReference>
<dbReference type="Pfam" id="PF12872">
    <property type="entry name" value="OST-HTH"/>
    <property type="match status" value="2"/>
</dbReference>
<keyword evidence="2" id="KW-0963">Cytoplasm</keyword>
<feature type="domain" description="Tudor" evidence="6">
    <location>
        <begin position="447"/>
        <end position="504"/>
    </location>
</feature>
<keyword evidence="3" id="KW-0677">Repeat</keyword>
<evidence type="ECO:0000313" key="8">
    <source>
        <dbReference type="EMBL" id="CAK1553140.1"/>
    </source>
</evidence>
<evidence type="ECO:0000313" key="9">
    <source>
        <dbReference type="Proteomes" id="UP001497472"/>
    </source>
</evidence>
<dbReference type="AlphaFoldDB" id="A0AAV1JUE1"/>
<name>A0AAV1JUE1_9NEOP</name>
<evidence type="ECO:0000256" key="3">
    <source>
        <dbReference type="ARBA" id="ARBA00022737"/>
    </source>
</evidence>
<feature type="region of interest" description="Disordered" evidence="5">
    <location>
        <begin position="167"/>
        <end position="191"/>
    </location>
</feature>
<dbReference type="Gene3D" id="2.40.50.90">
    <property type="match status" value="1"/>
</dbReference>